<dbReference type="AlphaFoldDB" id="A0A8C0U273"/>
<evidence type="ECO:0000256" key="1">
    <source>
        <dbReference type="SAM" id="MobiDB-lite"/>
    </source>
</evidence>
<name>A0A8C0U273_CYACU</name>
<keyword evidence="3" id="KW-1185">Reference proteome</keyword>
<dbReference type="Proteomes" id="UP000694410">
    <property type="component" value="Unplaced"/>
</dbReference>
<proteinExistence type="predicted"/>
<accession>A0A8C0U273</accession>
<feature type="region of interest" description="Disordered" evidence="1">
    <location>
        <begin position="112"/>
        <end position="133"/>
    </location>
</feature>
<dbReference type="Ensembl" id="ENSCCET00000001274.1">
    <property type="protein sequence ID" value="ENSCCEP00000000693.1"/>
    <property type="gene ID" value="ENSCCEG00000000900.1"/>
</dbReference>
<sequence length="133" mass="14697">MLRGLCCLPGPLLALGKPKPTLGSADHSKNNLSWAVCNQVPPPWTPSDGFYRGITVWLSLCGQREADPTPNPNPYPQSQPVMVRHSCFTVQAFSSQLKFALWEKQTNRQEGRCISQAGTEQRGDFPENTGELI</sequence>
<organism evidence="2 3">
    <name type="scientific">Cyanistes caeruleus</name>
    <name type="common">Eurasian blue tit</name>
    <name type="synonym">Parus caeruleus</name>
    <dbReference type="NCBI Taxonomy" id="156563"/>
    <lineage>
        <taxon>Eukaryota</taxon>
        <taxon>Metazoa</taxon>
        <taxon>Chordata</taxon>
        <taxon>Craniata</taxon>
        <taxon>Vertebrata</taxon>
        <taxon>Euteleostomi</taxon>
        <taxon>Archelosauria</taxon>
        <taxon>Archosauria</taxon>
        <taxon>Dinosauria</taxon>
        <taxon>Saurischia</taxon>
        <taxon>Theropoda</taxon>
        <taxon>Coelurosauria</taxon>
        <taxon>Aves</taxon>
        <taxon>Neognathae</taxon>
        <taxon>Neoaves</taxon>
        <taxon>Telluraves</taxon>
        <taxon>Australaves</taxon>
        <taxon>Passeriformes</taxon>
        <taxon>Paridae</taxon>
        <taxon>Cyanistes</taxon>
    </lineage>
</organism>
<evidence type="ECO:0000313" key="2">
    <source>
        <dbReference type="Ensembl" id="ENSCCEP00000000693.1"/>
    </source>
</evidence>
<reference evidence="2" key="1">
    <citation type="submission" date="2025-08" db="UniProtKB">
        <authorList>
            <consortium name="Ensembl"/>
        </authorList>
    </citation>
    <scope>IDENTIFICATION</scope>
</reference>
<evidence type="ECO:0000313" key="3">
    <source>
        <dbReference type="Proteomes" id="UP000694410"/>
    </source>
</evidence>
<reference evidence="2" key="2">
    <citation type="submission" date="2025-09" db="UniProtKB">
        <authorList>
            <consortium name="Ensembl"/>
        </authorList>
    </citation>
    <scope>IDENTIFICATION</scope>
</reference>
<protein>
    <submittedName>
        <fullName evidence="2">Uncharacterized protein</fullName>
    </submittedName>
</protein>